<proteinExistence type="predicted"/>
<evidence type="ECO:0000313" key="1">
    <source>
        <dbReference type="EMBL" id="KAB5590219.1"/>
    </source>
</evidence>
<name>A0A5N5QF25_9AGAM</name>
<dbReference type="EMBL" id="SSOP01000187">
    <property type="protein sequence ID" value="KAB5590219.1"/>
    <property type="molecule type" value="Genomic_DNA"/>
</dbReference>
<evidence type="ECO:0000313" key="2">
    <source>
        <dbReference type="Proteomes" id="UP000383932"/>
    </source>
</evidence>
<dbReference type="OrthoDB" id="3266532at2759"/>
<dbReference type="Proteomes" id="UP000383932">
    <property type="component" value="Unassembled WGS sequence"/>
</dbReference>
<gene>
    <name evidence="1" type="ORF">CTheo_6345</name>
</gene>
<accession>A0A5N5QF25</accession>
<keyword evidence="2" id="KW-1185">Reference proteome</keyword>
<protein>
    <submittedName>
        <fullName evidence="1">Vegetative incompatibility protein HET-E-1</fullName>
    </submittedName>
</protein>
<reference evidence="1 2" key="1">
    <citation type="journal article" date="2019" name="Fungal Biol. Biotechnol.">
        <title>Draft genome sequence of fastidious pathogen Ceratobasidium theobromae, which causes vascular-streak dieback in Theobroma cacao.</title>
        <authorList>
            <person name="Ali S.S."/>
            <person name="Asman A."/>
            <person name="Shao J."/>
            <person name="Firmansyah A.P."/>
            <person name="Susilo A.W."/>
            <person name="Rosmana A."/>
            <person name="McMahon P."/>
            <person name="Junaid M."/>
            <person name="Guest D."/>
            <person name="Kheng T.Y."/>
            <person name="Meinhardt L.W."/>
            <person name="Bailey B.A."/>
        </authorList>
    </citation>
    <scope>NUCLEOTIDE SEQUENCE [LARGE SCALE GENOMIC DNA]</scope>
    <source>
        <strain evidence="1 2">CT2</strain>
    </source>
</reference>
<dbReference type="AlphaFoldDB" id="A0A5N5QF25"/>
<sequence length="270" mass="31243">MVSDSHFIYAATAVRYIFADDVDVDTKGRLKKMLAVDFISNLRFGHINRLYSTILVGVLDNQKFELDERERRKLALWTVVCVQKSVSINTLVALAGLVNEDQAWRAIQPLRSVLHVSTRNSSVSALHASFPDYLFDKTRSEKFFCDSKKHNQLVARRCFDIMKAQLKFNICDLEPPSVPDEETQDLKTRIEEKISQELFYVCRFWVDHLRLTEMSEELGSMLNEFLSQRLLFWMEVMNLKDCMITGLAELLKCCTSMGIHQICRCNLPES</sequence>
<organism evidence="1 2">
    <name type="scientific">Ceratobasidium theobromae</name>
    <dbReference type="NCBI Taxonomy" id="1582974"/>
    <lineage>
        <taxon>Eukaryota</taxon>
        <taxon>Fungi</taxon>
        <taxon>Dikarya</taxon>
        <taxon>Basidiomycota</taxon>
        <taxon>Agaricomycotina</taxon>
        <taxon>Agaricomycetes</taxon>
        <taxon>Cantharellales</taxon>
        <taxon>Ceratobasidiaceae</taxon>
        <taxon>Ceratobasidium</taxon>
    </lineage>
</organism>
<comment type="caution">
    <text evidence="1">The sequence shown here is derived from an EMBL/GenBank/DDBJ whole genome shotgun (WGS) entry which is preliminary data.</text>
</comment>